<dbReference type="AlphaFoldDB" id="A0A0G3BMW2"/>
<reference evidence="2 3" key="1">
    <citation type="submission" date="2015-05" db="EMBL/GenBank/DDBJ databases">
        <authorList>
            <person name="Tang B."/>
            <person name="Yu Y."/>
        </authorList>
    </citation>
    <scope>NUCLEOTIDE SEQUENCE [LARGE SCALE GENOMIC DNA]</scope>
    <source>
        <strain evidence="2 3">DSM 7029</strain>
    </source>
</reference>
<feature type="region of interest" description="Disordered" evidence="1">
    <location>
        <begin position="24"/>
        <end position="63"/>
    </location>
</feature>
<dbReference type="Proteomes" id="UP000035352">
    <property type="component" value="Chromosome"/>
</dbReference>
<proteinExistence type="predicted"/>
<organism evidence="2 3">
    <name type="scientific">Caldimonas brevitalea</name>
    <dbReference type="NCBI Taxonomy" id="413882"/>
    <lineage>
        <taxon>Bacteria</taxon>
        <taxon>Pseudomonadati</taxon>
        <taxon>Pseudomonadota</taxon>
        <taxon>Betaproteobacteria</taxon>
        <taxon>Burkholderiales</taxon>
        <taxon>Sphaerotilaceae</taxon>
        <taxon>Caldimonas</taxon>
    </lineage>
</organism>
<evidence type="ECO:0000313" key="2">
    <source>
        <dbReference type="EMBL" id="AKJ30764.1"/>
    </source>
</evidence>
<name>A0A0G3BMW2_9BURK</name>
<gene>
    <name evidence="2" type="ORF">AAW51_4073</name>
</gene>
<dbReference type="EMBL" id="CP011371">
    <property type="protein sequence ID" value="AKJ30764.1"/>
    <property type="molecule type" value="Genomic_DNA"/>
</dbReference>
<protein>
    <submittedName>
        <fullName evidence="2">Uncharacterized protein</fullName>
    </submittedName>
</protein>
<evidence type="ECO:0000256" key="1">
    <source>
        <dbReference type="SAM" id="MobiDB-lite"/>
    </source>
</evidence>
<sequence length="238" mass="25764">MVLGAKKDMGTNVLIKDEAFGQTVKQSNTRPDPAVSEAAKATLQKHYAQDADDEDIKRPRLSNNKQELQAKYQEMALRQTGSVADKSSKHVIADALKQEGPNFASAAAAMPSSALSAHLQQKMTPVQFAAAQHALPKLEAMTPAERQGYLEKGAAEAGQPKYSSKTILPHNENLIQPRKEDVLGVLVSPAKPDAALELQRQYAAAQGGKQLPFMTYDNKTGQVQPVSEQDVMRMAGNT</sequence>
<accession>A0A0G3BMW2</accession>
<dbReference type="KEGG" id="pbh:AAW51_4073"/>
<evidence type="ECO:0000313" key="3">
    <source>
        <dbReference type="Proteomes" id="UP000035352"/>
    </source>
</evidence>
<keyword evidence="3" id="KW-1185">Reference proteome</keyword>